<organism evidence="4 7">
    <name type="scientific">Adineta ricciae</name>
    <name type="common">Rotifer</name>
    <dbReference type="NCBI Taxonomy" id="249248"/>
    <lineage>
        <taxon>Eukaryota</taxon>
        <taxon>Metazoa</taxon>
        <taxon>Spiralia</taxon>
        <taxon>Gnathifera</taxon>
        <taxon>Rotifera</taxon>
        <taxon>Eurotatoria</taxon>
        <taxon>Bdelloidea</taxon>
        <taxon>Adinetida</taxon>
        <taxon>Adinetidae</taxon>
        <taxon>Adineta</taxon>
    </lineage>
</organism>
<dbReference type="Proteomes" id="UP000663852">
    <property type="component" value="Unassembled WGS sequence"/>
</dbReference>
<dbReference type="Gene3D" id="3.40.50.150">
    <property type="entry name" value="Vaccinia Virus protein VP39"/>
    <property type="match status" value="1"/>
</dbReference>
<keyword evidence="1" id="KW-0489">Methyltransferase</keyword>
<dbReference type="Pfam" id="PF08241">
    <property type="entry name" value="Methyltransf_11"/>
    <property type="match status" value="1"/>
</dbReference>
<protein>
    <recommendedName>
        <fullName evidence="3">Methyltransferase type 11 domain-containing protein</fullName>
    </recommendedName>
</protein>
<evidence type="ECO:0000313" key="7">
    <source>
        <dbReference type="Proteomes" id="UP000663852"/>
    </source>
</evidence>
<proteinExistence type="predicted"/>
<evidence type="ECO:0000313" key="4">
    <source>
        <dbReference type="EMBL" id="CAF0891851.1"/>
    </source>
</evidence>
<evidence type="ECO:0000256" key="1">
    <source>
        <dbReference type="ARBA" id="ARBA00022603"/>
    </source>
</evidence>
<dbReference type="SUPFAM" id="SSF53335">
    <property type="entry name" value="S-adenosyl-L-methionine-dependent methyltransferases"/>
    <property type="match status" value="1"/>
</dbReference>
<dbReference type="InterPro" id="IPR029063">
    <property type="entry name" value="SAM-dependent_MTases_sf"/>
</dbReference>
<dbReference type="GO" id="GO:0005634">
    <property type="term" value="C:nucleus"/>
    <property type="evidence" value="ECO:0007669"/>
    <property type="project" value="TreeGrafter"/>
</dbReference>
<dbReference type="EMBL" id="CAJNOR010004507">
    <property type="protein sequence ID" value="CAF1507753.1"/>
    <property type="molecule type" value="Genomic_DNA"/>
</dbReference>
<gene>
    <name evidence="4" type="ORF">EDS130_LOCUS9326</name>
    <name evidence="5" type="ORF">XAT740_LOCUS40037</name>
</gene>
<dbReference type="GO" id="GO:0005737">
    <property type="term" value="C:cytoplasm"/>
    <property type="evidence" value="ECO:0007669"/>
    <property type="project" value="TreeGrafter"/>
</dbReference>
<dbReference type="GO" id="GO:0030488">
    <property type="term" value="P:tRNA methylation"/>
    <property type="evidence" value="ECO:0007669"/>
    <property type="project" value="TreeGrafter"/>
</dbReference>
<evidence type="ECO:0000259" key="3">
    <source>
        <dbReference type="Pfam" id="PF08241"/>
    </source>
</evidence>
<comment type="caution">
    <text evidence="4">The sequence shown here is derived from an EMBL/GenBank/DDBJ whole genome shotgun (WGS) entry which is preliminary data.</text>
</comment>
<dbReference type="InterPro" id="IPR013216">
    <property type="entry name" value="Methyltransf_11"/>
</dbReference>
<dbReference type="GO" id="GO:0000049">
    <property type="term" value="F:tRNA binding"/>
    <property type="evidence" value="ECO:0007669"/>
    <property type="project" value="TreeGrafter"/>
</dbReference>
<evidence type="ECO:0000313" key="6">
    <source>
        <dbReference type="Proteomes" id="UP000663828"/>
    </source>
</evidence>
<accession>A0A813YZC3</accession>
<keyword evidence="2" id="KW-0808">Transferase</keyword>
<reference evidence="4" key="1">
    <citation type="submission" date="2021-02" db="EMBL/GenBank/DDBJ databases">
        <authorList>
            <person name="Nowell W R."/>
        </authorList>
    </citation>
    <scope>NUCLEOTIDE SEQUENCE</scope>
</reference>
<evidence type="ECO:0000256" key="2">
    <source>
        <dbReference type="ARBA" id="ARBA00022679"/>
    </source>
</evidence>
<evidence type="ECO:0000313" key="5">
    <source>
        <dbReference type="EMBL" id="CAF1507753.1"/>
    </source>
</evidence>
<dbReference type="GO" id="GO:0002098">
    <property type="term" value="P:tRNA wobble uridine modification"/>
    <property type="evidence" value="ECO:0007669"/>
    <property type="project" value="TreeGrafter"/>
</dbReference>
<sequence>MNQSSSEHSSSTLPKTDSDAYRLEQEHVHKVYNEIAHKFSDSRYKPWPQVVEFLQTFPGASYVLDIGCGNGKYLNVRKDLLMIGCDRSEGLLEICRERHYQVFLSDCMAIPVPENTFDGVICIAVIHHMSTDNRRLKALKEIVRIMKVNGQALVTVWAKEQEINEKKSTYIRKSVKSMTSSENESSIATDNELAVHTPRTKFQRSDCLVPWIKLTATYLRYCHVFVQNELDNLLKQLSNIEILKSYNDDGNWCTIFRKTA</sequence>
<dbReference type="GO" id="GO:0008757">
    <property type="term" value="F:S-adenosylmethionine-dependent methyltransferase activity"/>
    <property type="evidence" value="ECO:0007669"/>
    <property type="project" value="InterPro"/>
</dbReference>
<name>A0A813YZC3_ADIRI</name>
<dbReference type="AlphaFoldDB" id="A0A813YZC3"/>
<dbReference type="CDD" id="cd02440">
    <property type="entry name" value="AdoMet_MTases"/>
    <property type="match status" value="1"/>
</dbReference>
<dbReference type="Proteomes" id="UP000663828">
    <property type="component" value="Unassembled WGS sequence"/>
</dbReference>
<feature type="domain" description="Methyltransferase type 11" evidence="3">
    <location>
        <begin position="64"/>
        <end position="153"/>
    </location>
</feature>
<dbReference type="GO" id="GO:0106335">
    <property type="term" value="F:tRNA (5-carboxymethyluridine(34)-5-O)-methyltransferase activity"/>
    <property type="evidence" value="ECO:0007669"/>
    <property type="project" value="TreeGrafter"/>
</dbReference>
<keyword evidence="6" id="KW-1185">Reference proteome</keyword>
<dbReference type="EMBL" id="CAJNOJ010000031">
    <property type="protein sequence ID" value="CAF0891851.1"/>
    <property type="molecule type" value="Genomic_DNA"/>
</dbReference>
<dbReference type="InterPro" id="IPR051422">
    <property type="entry name" value="AlkB_tRNA_MeTrf/Diox"/>
</dbReference>
<dbReference type="PANTHER" id="PTHR13069:SF21">
    <property type="entry name" value="ALKYLATED DNA REPAIR PROTEIN ALKB HOMOLOG 8"/>
    <property type="match status" value="1"/>
</dbReference>
<dbReference type="PANTHER" id="PTHR13069">
    <property type="entry name" value="ALKYLATED DNA REPAIR PROTEIN ALKB HOMOLOG 8"/>
    <property type="match status" value="1"/>
</dbReference>
<dbReference type="OrthoDB" id="271595at2759"/>